<evidence type="ECO:0000256" key="1">
    <source>
        <dbReference type="SAM" id="Phobius"/>
    </source>
</evidence>
<protein>
    <submittedName>
        <fullName evidence="2">Uncharacterized protein</fullName>
    </submittedName>
</protein>
<name>A0ABQ8IXM8_DERPT</name>
<dbReference type="EMBL" id="NJHN03000100">
    <property type="protein sequence ID" value="KAH9415068.1"/>
    <property type="molecule type" value="Genomic_DNA"/>
</dbReference>
<gene>
    <name evidence="2" type="ORF">DERP_013538</name>
</gene>
<comment type="caution">
    <text evidence="2">The sequence shown here is derived from an EMBL/GenBank/DDBJ whole genome shotgun (WGS) entry which is preliminary data.</text>
</comment>
<keyword evidence="3" id="KW-1185">Reference proteome</keyword>
<evidence type="ECO:0000313" key="2">
    <source>
        <dbReference type="EMBL" id="KAH9415068.1"/>
    </source>
</evidence>
<sequence>MTFPLINVDWIILLLIREKNLHFFSFLQTMKFSEWRLEYLKCSYLNYGQNNSGSIKFCGKINRIFCCGHHDWLRRCCSLKDFLHEMRYYKHFIQFLTWLLIIQFILIISIVIFIVIKMKKLTPHILIHK</sequence>
<keyword evidence="1" id="KW-1133">Transmembrane helix</keyword>
<feature type="transmembrane region" description="Helical" evidence="1">
    <location>
        <begin position="92"/>
        <end position="116"/>
    </location>
</feature>
<keyword evidence="1" id="KW-0472">Membrane</keyword>
<proteinExistence type="predicted"/>
<dbReference type="Proteomes" id="UP000887458">
    <property type="component" value="Unassembled WGS sequence"/>
</dbReference>
<evidence type="ECO:0000313" key="3">
    <source>
        <dbReference type="Proteomes" id="UP000887458"/>
    </source>
</evidence>
<reference evidence="2 3" key="1">
    <citation type="journal article" date="2018" name="J. Allergy Clin. Immunol.">
        <title>High-quality assembly of Dermatophagoides pteronyssinus genome and transcriptome reveals a wide range of novel allergens.</title>
        <authorList>
            <person name="Liu X.Y."/>
            <person name="Yang K.Y."/>
            <person name="Wang M.Q."/>
            <person name="Kwok J.S."/>
            <person name="Zeng X."/>
            <person name="Yang Z."/>
            <person name="Xiao X.J."/>
            <person name="Lau C.P."/>
            <person name="Li Y."/>
            <person name="Huang Z.M."/>
            <person name="Ba J.G."/>
            <person name="Yim A.K."/>
            <person name="Ouyang C.Y."/>
            <person name="Ngai S.M."/>
            <person name="Chan T.F."/>
            <person name="Leung E.L."/>
            <person name="Liu L."/>
            <person name="Liu Z.G."/>
            <person name="Tsui S.K."/>
        </authorList>
    </citation>
    <scope>NUCLEOTIDE SEQUENCE [LARGE SCALE GENOMIC DNA]</scope>
    <source>
        <strain evidence="2">Derp</strain>
    </source>
</reference>
<keyword evidence="1" id="KW-0812">Transmembrane</keyword>
<reference evidence="2 3" key="2">
    <citation type="journal article" date="2022" name="Mol. Biol. Evol.">
        <title>Comparative Genomics Reveals Insights into the Divergent Evolution of Astigmatic Mites and Household Pest Adaptations.</title>
        <authorList>
            <person name="Xiong Q."/>
            <person name="Wan A.T."/>
            <person name="Liu X."/>
            <person name="Fung C.S."/>
            <person name="Xiao X."/>
            <person name="Malainual N."/>
            <person name="Hou J."/>
            <person name="Wang L."/>
            <person name="Wang M."/>
            <person name="Yang K.Y."/>
            <person name="Cui Y."/>
            <person name="Leung E.L."/>
            <person name="Nong W."/>
            <person name="Shin S.K."/>
            <person name="Au S.W."/>
            <person name="Jeong K.Y."/>
            <person name="Chew F.T."/>
            <person name="Hui J.H."/>
            <person name="Leung T.F."/>
            <person name="Tungtrongchitr A."/>
            <person name="Zhong N."/>
            <person name="Liu Z."/>
            <person name="Tsui S.K."/>
        </authorList>
    </citation>
    <scope>NUCLEOTIDE SEQUENCE [LARGE SCALE GENOMIC DNA]</scope>
    <source>
        <strain evidence="2">Derp</strain>
    </source>
</reference>
<accession>A0ABQ8IXM8</accession>
<organism evidence="2 3">
    <name type="scientific">Dermatophagoides pteronyssinus</name>
    <name type="common">European house dust mite</name>
    <dbReference type="NCBI Taxonomy" id="6956"/>
    <lineage>
        <taxon>Eukaryota</taxon>
        <taxon>Metazoa</taxon>
        <taxon>Ecdysozoa</taxon>
        <taxon>Arthropoda</taxon>
        <taxon>Chelicerata</taxon>
        <taxon>Arachnida</taxon>
        <taxon>Acari</taxon>
        <taxon>Acariformes</taxon>
        <taxon>Sarcoptiformes</taxon>
        <taxon>Astigmata</taxon>
        <taxon>Psoroptidia</taxon>
        <taxon>Analgoidea</taxon>
        <taxon>Pyroglyphidae</taxon>
        <taxon>Dermatophagoidinae</taxon>
        <taxon>Dermatophagoides</taxon>
    </lineage>
</organism>